<dbReference type="Gene3D" id="3.40.50.1820">
    <property type="entry name" value="alpha/beta hydrolase"/>
    <property type="match status" value="1"/>
</dbReference>
<dbReference type="SUPFAM" id="SSF53474">
    <property type="entry name" value="alpha/beta-Hydrolases"/>
    <property type="match status" value="1"/>
</dbReference>
<dbReference type="InterPro" id="IPR041855">
    <property type="entry name" value="Lysin_B_C_ter"/>
</dbReference>
<protein>
    <submittedName>
        <fullName evidence="1">Gp53 protein</fullName>
    </submittedName>
</protein>
<gene>
    <name evidence="1" type="ordered locus">MAV_0786</name>
</gene>
<dbReference type="HOGENOM" id="CLU_888010_0_0_11"/>
<accession>A0A0H2ZU72</accession>
<organism evidence="1 2">
    <name type="scientific">Mycobacterium avium (strain 104)</name>
    <dbReference type="NCBI Taxonomy" id="243243"/>
    <lineage>
        <taxon>Bacteria</taxon>
        <taxon>Bacillati</taxon>
        <taxon>Actinomycetota</taxon>
        <taxon>Actinomycetes</taxon>
        <taxon>Mycobacteriales</taxon>
        <taxon>Mycobacteriaceae</taxon>
        <taxon>Mycobacterium</taxon>
        <taxon>Mycobacterium avium complex (MAC)</taxon>
    </lineage>
</organism>
<dbReference type="RefSeq" id="WP_003921242.1">
    <property type="nucleotide sequence ID" value="NC_008595.1"/>
</dbReference>
<dbReference type="Proteomes" id="UP000001574">
    <property type="component" value="Chromosome"/>
</dbReference>
<name>A0A0H2ZU72_MYCA1</name>
<sequence>MTAAVTWANIMDALAGVSSTSAFVDHTGVSWAISGELPIVLMTWAGTGSAMDNTGWPQPAAVAQAAAAAFPNVFTWQPVGNYPASIFNPNMGASALDGKNEGVRLATDVWPNNLIIPIGYSQGAICGSWWWRDFILANGLQARVPAALMWGNPLRSPGYANGNAYAGWGMPGLRDGQVTGGISGPDCLTPAQTPSNWLDFVWLGTDGGATELYTNAPIGTDPWTAETEVGHDETLIYNIIVSQDFGGTIEGLVALIEAAVEQFVNPITMVIAMAEAIWNGLQFVAAGPSADHYAYDITPMINYLTQVVAPQFA</sequence>
<evidence type="ECO:0000313" key="2">
    <source>
        <dbReference type="Proteomes" id="UP000001574"/>
    </source>
</evidence>
<dbReference type="AlphaFoldDB" id="A0A0H2ZU72"/>
<reference evidence="1 2" key="1">
    <citation type="submission" date="2006-10" db="EMBL/GenBank/DDBJ databases">
        <authorList>
            <person name="Fleischmann R.D."/>
            <person name="Dodson R.J."/>
            <person name="Haft D.H."/>
            <person name="Merkel J.S."/>
            <person name="Nelson W.C."/>
            <person name="Fraser C.M."/>
        </authorList>
    </citation>
    <scope>NUCLEOTIDE SEQUENCE [LARGE SCALE GENOMIC DNA]</scope>
    <source>
        <strain evidence="1 2">104</strain>
    </source>
</reference>
<dbReference type="EMBL" id="CP000479">
    <property type="protein sequence ID" value="ABK65299.1"/>
    <property type="molecule type" value="Genomic_DNA"/>
</dbReference>
<proteinExistence type="predicted"/>
<dbReference type="KEGG" id="mav:MAV_0786"/>
<dbReference type="Gene3D" id="1.10.10.1120">
    <property type="entry name" value="Lysin B, C-terminal linker domain"/>
    <property type="match status" value="1"/>
</dbReference>
<evidence type="ECO:0000313" key="1">
    <source>
        <dbReference type="EMBL" id="ABK65299.1"/>
    </source>
</evidence>
<dbReference type="InterPro" id="IPR029058">
    <property type="entry name" value="AB_hydrolase_fold"/>
</dbReference>